<protein>
    <recommendedName>
        <fullName evidence="5">F420-non-reducing hydrogenase iron-sulfur subunit D domain-containing protein</fullName>
    </recommendedName>
</protein>
<dbReference type="InterPro" id="IPR003813">
    <property type="entry name" value="MvhD/FlpD"/>
</dbReference>
<keyword evidence="3" id="KW-0408">Iron</keyword>
<organism evidence="6 7">
    <name type="scientific">Candidatus Schekmanbacteria bacterium RBG_16_38_11</name>
    <dbReference type="NCBI Taxonomy" id="1817880"/>
    <lineage>
        <taxon>Bacteria</taxon>
        <taxon>Candidatus Schekmaniibacteriota</taxon>
    </lineage>
</organism>
<evidence type="ECO:0000256" key="1">
    <source>
        <dbReference type="ARBA" id="ARBA00022723"/>
    </source>
</evidence>
<evidence type="ECO:0000313" key="7">
    <source>
        <dbReference type="Proteomes" id="UP000178435"/>
    </source>
</evidence>
<evidence type="ECO:0000259" key="5">
    <source>
        <dbReference type="Pfam" id="PF02662"/>
    </source>
</evidence>
<evidence type="ECO:0000256" key="3">
    <source>
        <dbReference type="ARBA" id="ARBA00023004"/>
    </source>
</evidence>
<sequence>MNEKNFTPKIITFCCNHSAYEAADMAGRLNLSYPEGINIIRVPCSGKVDIYHILKAFEKGADGVLVLACYEDNCKYLHGNIRAGKRVKYIKGLLEELGIEKERVEIHNLASNTGFRFVNLVKKMNDKVMELGPLKSIQ</sequence>
<feature type="domain" description="F420-non-reducing hydrogenase iron-sulfur subunit D" evidence="5">
    <location>
        <begin position="10"/>
        <end position="132"/>
    </location>
</feature>
<dbReference type="GO" id="GO:0016491">
    <property type="term" value="F:oxidoreductase activity"/>
    <property type="evidence" value="ECO:0007669"/>
    <property type="project" value="UniProtKB-KW"/>
</dbReference>
<dbReference type="Pfam" id="PF02662">
    <property type="entry name" value="FlpD"/>
    <property type="match status" value="1"/>
</dbReference>
<dbReference type="GO" id="GO:0046872">
    <property type="term" value="F:metal ion binding"/>
    <property type="evidence" value="ECO:0007669"/>
    <property type="project" value="UniProtKB-KW"/>
</dbReference>
<proteinExistence type="predicted"/>
<dbReference type="AlphaFoldDB" id="A0A1F7RXK4"/>
<name>A0A1F7RXK4_9BACT</name>
<evidence type="ECO:0000313" key="6">
    <source>
        <dbReference type="EMBL" id="OGL45724.1"/>
    </source>
</evidence>
<evidence type="ECO:0000256" key="4">
    <source>
        <dbReference type="ARBA" id="ARBA00023014"/>
    </source>
</evidence>
<keyword evidence="1" id="KW-0479">Metal-binding</keyword>
<dbReference type="GO" id="GO:0051536">
    <property type="term" value="F:iron-sulfur cluster binding"/>
    <property type="evidence" value="ECO:0007669"/>
    <property type="project" value="UniProtKB-KW"/>
</dbReference>
<dbReference type="EMBL" id="MGDF01000081">
    <property type="protein sequence ID" value="OGL45724.1"/>
    <property type="molecule type" value="Genomic_DNA"/>
</dbReference>
<accession>A0A1F7RXK4</accession>
<reference evidence="6 7" key="1">
    <citation type="journal article" date="2016" name="Nat. Commun.">
        <title>Thousands of microbial genomes shed light on interconnected biogeochemical processes in an aquifer system.</title>
        <authorList>
            <person name="Anantharaman K."/>
            <person name="Brown C.T."/>
            <person name="Hug L.A."/>
            <person name="Sharon I."/>
            <person name="Castelle C.J."/>
            <person name="Probst A.J."/>
            <person name="Thomas B.C."/>
            <person name="Singh A."/>
            <person name="Wilkins M.J."/>
            <person name="Karaoz U."/>
            <person name="Brodie E.L."/>
            <person name="Williams K.H."/>
            <person name="Hubbard S.S."/>
            <person name="Banfield J.F."/>
        </authorList>
    </citation>
    <scope>NUCLEOTIDE SEQUENCE [LARGE SCALE GENOMIC DNA]</scope>
</reference>
<evidence type="ECO:0000256" key="2">
    <source>
        <dbReference type="ARBA" id="ARBA00023002"/>
    </source>
</evidence>
<comment type="caution">
    <text evidence="6">The sequence shown here is derived from an EMBL/GenBank/DDBJ whole genome shotgun (WGS) entry which is preliminary data.</text>
</comment>
<keyword evidence="2" id="KW-0560">Oxidoreductase</keyword>
<dbReference type="Proteomes" id="UP000178435">
    <property type="component" value="Unassembled WGS sequence"/>
</dbReference>
<gene>
    <name evidence="6" type="ORF">A2149_06050</name>
</gene>
<keyword evidence="4" id="KW-0411">Iron-sulfur</keyword>